<feature type="transmembrane region" description="Helical" evidence="7">
    <location>
        <begin position="176"/>
        <end position="196"/>
    </location>
</feature>
<evidence type="ECO:0000313" key="9">
    <source>
        <dbReference type="EMBL" id="MCA0153593.1"/>
    </source>
</evidence>
<feature type="transmembrane region" description="Helical" evidence="7">
    <location>
        <begin position="146"/>
        <end position="170"/>
    </location>
</feature>
<keyword evidence="10" id="KW-1185">Reference proteome</keyword>
<evidence type="ECO:0000256" key="1">
    <source>
        <dbReference type="ARBA" id="ARBA00004651"/>
    </source>
</evidence>
<evidence type="ECO:0000256" key="3">
    <source>
        <dbReference type="ARBA" id="ARBA00022475"/>
    </source>
</evidence>
<keyword evidence="2" id="KW-0813">Transport</keyword>
<feature type="domain" description="Major facilitator superfamily (MFS) profile" evidence="8">
    <location>
        <begin position="22"/>
        <end position="404"/>
    </location>
</feature>
<evidence type="ECO:0000256" key="5">
    <source>
        <dbReference type="ARBA" id="ARBA00022989"/>
    </source>
</evidence>
<evidence type="ECO:0000259" key="8">
    <source>
        <dbReference type="PROSITE" id="PS50850"/>
    </source>
</evidence>
<dbReference type="InterPro" id="IPR020846">
    <property type="entry name" value="MFS_dom"/>
</dbReference>
<proteinExistence type="predicted"/>
<feature type="transmembrane region" description="Helical" evidence="7">
    <location>
        <begin position="58"/>
        <end position="76"/>
    </location>
</feature>
<feature type="transmembrane region" description="Helical" evidence="7">
    <location>
        <begin position="23"/>
        <end position="46"/>
    </location>
</feature>
<feature type="transmembrane region" description="Helical" evidence="7">
    <location>
        <begin position="293"/>
        <end position="311"/>
    </location>
</feature>
<protein>
    <submittedName>
        <fullName evidence="9">MFS transporter</fullName>
    </submittedName>
</protein>
<organism evidence="9 10">
    <name type="scientific">Winogradskyella vincentii</name>
    <dbReference type="NCBI Taxonomy" id="2877122"/>
    <lineage>
        <taxon>Bacteria</taxon>
        <taxon>Pseudomonadati</taxon>
        <taxon>Bacteroidota</taxon>
        <taxon>Flavobacteriia</taxon>
        <taxon>Flavobacteriales</taxon>
        <taxon>Flavobacteriaceae</taxon>
        <taxon>Winogradskyella</taxon>
    </lineage>
</organism>
<dbReference type="Gene3D" id="1.20.1250.20">
    <property type="entry name" value="MFS general substrate transporter like domains"/>
    <property type="match status" value="1"/>
</dbReference>
<feature type="transmembrane region" description="Helical" evidence="7">
    <location>
        <begin position="379"/>
        <end position="400"/>
    </location>
</feature>
<dbReference type="PANTHER" id="PTHR23517:SF2">
    <property type="entry name" value="MULTIDRUG RESISTANCE PROTEIN MDTH"/>
    <property type="match status" value="1"/>
</dbReference>
<comment type="subcellular location">
    <subcellularLocation>
        <location evidence="1">Cell membrane</location>
        <topology evidence="1">Multi-pass membrane protein</topology>
    </subcellularLocation>
</comment>
<feature type="transmembrane region" description="Helical" evidence="7">
    <location>
        <begin position="112"/>
        <end position="134"/>
    </location>
</feature>
<keyword evidence="3" id="KW-1003">Cell membrane</keyword>
<feature type="transmembrane region" description="Helical" evidence="7">
    <location>
        <begin position="351"/>
        <end position="373"/>
    </location>
</feature>
<dbReference type="PROSITE" id="PS50850">
    <property type="entry name" value="MFS"/>
    <property type="match status" value="1"/>
</dbReference>
<dbReference type="Proteomes" id="UP001198402">
    <property type="component" value="Unassembled WGS sequence"/>
</dbReference>
<feature type="transmembrane region" description="Helical" evidence="7">
    <location>
        <begin position="317"/>
        <end position="339"/>
    </location>
</feature>
<comment type="caution">
    <text evidence="9">The sequence shown here is derived from an EMBL/GenBank/DDBJ whole genome shotgun (WGS) entry which is preliminary data.</text>
</comment>
<feature type="transmembrane region" description="Helical" evidence="7">
    <location>
        <begin position="261"/>
        <end position="281"/>
    </location>
</feature>
<sequence>MTTKMKKLYLNYIESFKGLSKEIWYISLISLVNRAGTMVIPFLSLYLTKNLDFSKDDAGWILAFFGIGSVVGGWLGGKLTDIFGFYKVMIFSLLVTGLSFICLQYITTFWGLCIAILIIMSIADCFRPAIYVSIKTYSIPENQTRAIGLIRLAINAGMAIGPTMAGLIIVTQGYRLLFWIDGITCIVAIILFKYLVAPPNKLIPEEKSDEPILKKNFVYQDFTYWIFIGICFFMGMAFFQLIVTMPLYYEEVFNLNEFKIGLMWIINVGIIIILEMPLLNFLEKKFIPVSKHILMACSLMCISFFILYQNFWIGILILNMVIITFGEMLGFPFTNKFALNRAKKGVEGSYLALYAMAFSLSHIFSSKIGLTIVDQYGYQVNWLVTGTYGLIAILLSYWLINRVKDHQ</sequence>
<dbReference type="PANTHER" id="PTHR23517">
    <property type="entry name" value="RESISTANCE PROTEIN MDTM, PUTATIVE-RELATED-RELATED"/>
    <property type="match status" value="1"/>
</dbReference>
<keyword evidence="5 7" id="KW-1133">Transmembrane helix</keyword>
<feature type="transmembrane region" description="Helical" evidence="7">
    <location>
        <begin position="222"/>
        <end position="249"/>
    </location>
</feature>
<keyword evidence="6 7" id="KW-0472">Membrane</keyword>
<feature type="transmembrane region" description="Helical" evidence="7">
    <location>
        <begin position="88"/>
        <end position="106"/>
    </location>
</feature>
<evidence type="ECO:0000256" key="2">
    <source>
        <dbReference type="ARBA" id="ARBA00022448"/>
    </source>
</evidence>
<reference evidence="10" key="1">
    <citation type="submission" date="2023-07" db="EMBL/GenBank/DDBJ databases">
        <authorList>
            <person name="Yue Y."/>
        </authorList>
    </citation>
    <scope>NUCLEOTIDE SEQUENCE [LARGE SCALE GENOMIC DNA]</scope>
    <source>
        <strain evidence="10">2Y89</strain>
    </source>
</reference>
<dbReference type="InterPro" id="IPR011701">
    <property type="entry name" value="MFS"/>
</dbReference>
<dbReference type="InterPro" id="IPR050171">
    <property type="entry name" value="MFS_Transporters"/>
</dbReference>
<evidence type="ECO:0000256" key="6">
    <source>
        <dbReference type="ARBA" id="ARBA00023136"/>
    </source>
</evidence>
<accession>A0ABS7Y0Y9</accession>
<gene>
    <name evidence="9" type="ORF">LBV24_10225</name>
</gene>
<dbReference type="SUPFAM" id="SSF103473">
    <property type="entry name" value="MFS general substrate transporter"/>
    <property type="match status" value="1"/>
</dbReference>
<evidence type="ECO:0000256" key="7">
    <source>
        <dbReference type="SAM" id="Phobius"/>
    </source>
</evidence>
<evidence type="ECO:0000313" key="10">
    <source>
        <dbReference type="Proteomes" id="UP001198402"/>
    </source>
</evidence>
<evidence type="ECO:0000256" key="4">
    <source>
        <dbReference type="ARBA" id="ARBA00022692"/>
    </source>
</evidence>
<dbReference type="EMBL" id="JAIUJS010000004">
    <property type="protein sequence ID" value="MCA0153593.1"/>
    <property type="molecule type" value="Genomic_DNA"/>
</dbReference>
<name>A0ABS7Y0Y9_9FLAO</name>
<keyword evidence="4 7" id="KW-0812">Transmembrane</keyword>
<dbReference type="InterPro" id="IPR036259">
    <property type="entry name" value="MFS_trans_sf"/>
</dbReference>
<dbReference type="Pfam" id="PF07690">
    <property type="entry name" value="MFS_1"/>
    <property type="match status" value="1"/>
</dbReference>